<organism evidence="2 3">
    <name type="scientific">Ranitomeya imitator</name>
    <name type="common">mimic poison frog</name>
    <dbReference type="NCBI Taxonomy" id="111125"/>
    <lineage>
        <taxon>Eukaryota</taxon>
        <taxon>Metazoa</taxon>
        <taxon>Chordata</taxon>
        <taxon>Craniata</taxon>
        <taxon>Vertebrata</taxon>
        <taxon>Euteleostomi</taxon>
        <taxon>Amphibia</taxon>
        <taxon>Batrachia</taxon>
        <taxon>Anura</taxon>
        <taxon>Neobatrachia</taxon>
        <taxon>Hyloidea</taxon>
        <taxon>Dendrobatidae</taxon>
        <taxon>Dendrobatinae</taxon>
        <taxon>Ranitomeya</taxon>
    </lineage>
</organism>
<feature type="domain" description="Helix-turn-helix" evidence="1">
    <location>
        <begin position="141"/>
        <end position="197"/>
    </location>
</feature>
<evidence type="ECO:0000313" key="3">
    <source>
        <dbReference type="Proteomes" id="UP001176940"/>
    </source>
</evidence>
<comment type="caution">
    <text evidence="2">The sequence shown here is derived from an EMBL/GenBank/DDBJ whole genome shotgun (WGS) entry which is preliminary data.</text>
</comment>
<gene>
    <name evidence="2" type="ORF">RIMI_LOCUS7534510</name>
</gene>
<name>A0ABN9LBU5_9NEOB</name>
<protein>
    <recommendedName>
        <fullName evidence="1">Helix-turn-helix domain-containing protein</fullName>
    </recommendedName>
</protein>
<dbReference type="PANTHER" id="PTHR21301:SF13">
    <property type="match status" value="1"/>
</dbReference>
<dbReference type="Proteomes" id="UP001176940">
    <property type="component" value="Unassembled WGS sequence"/>
</dbReference>
<evidence type="ECO:0000259" key="1">
    <source>
        <dbReference type="Pfam" id="PF26215"/>
    </source>
</evidence>
<dbReference type="Pfam" id="PF26215">
    <property type="entry name" value="HTH_animal"/>
    <property type="match status" value="1"/>
</dbReference>
<evidence type="ECO:0000313" key="2">
    <source>
        <dbReference type="EMBL" id="CAJ0938430.1"/>
    </source>
</evidence>
<dbReference type="InterPro" id="IPR058912">
    <property type="entry name" value="HTH_animal"/>
</dbReference>
<keyword evidence="3" id="KW-1185">Reference proteome</keyword>
<proteinExistence type="predicted"/>
<dbReference type="PANTHER" id="PTHR21301">
    <property type="entry name" value="REVERSE TRANSCRIPTASE"/>
    <property type="match status" value="1"/>
</dbReference>
<dbReference type="EMBL" id="CAUEEQ010014342">
    <property type="protein sequence ID" value="CAJ0938430.1"/>
    <property type="molecule type" value="Genomic_DNA"/>
</dbReference>
<accession>A0ABN9LBU5</accession>
<reference evidence="2" key="1">
    <citation type="submission" date="2023-07" db="EMBL/GenBank/DDBJ databases">
        <authorList>
            <person name="Stuckert A."/>
        </authorList>
    </citation>
    <scope>NUCLEOTIDE SEQUENCE</scope>
</reference>
<sequence>MARSSYLHLKNISRIRPFLTFDSAKTLTVSLIHSRLDYCNSLLIGLPLTKLSPLQSVLNAAARIIFLTNRYTDASTLCQSLHWLPIHSRIQYKTTTLIHKALHGSAPPYISSLVSVYHPTRALRSADDLSIFRKETAVNSLLHATSSHPRPLISSIPIGQFLRVRRICSDDGHFFEQAAALATRFQDRGYSNRSIKRGLKRAEKANRTDLLKPRNKTTFDTKIRFITTYNQNWKDMSAALTKYWPLLRVDHTLAKHLPDRPSITYRKSPNLKDQLVRSYYSGTTPEKAFSSKGPKWGFYPCGNCIACPNMVRATAFKSWDGRTTFSITQHITCDTIGVVYYISCPCSKIYVGLTLRPLKTRIREHYRDIINAQGIEDLAILKPVPRHFKVAHGCDASLLKAFGIDKIHIDARGGNWRKSLVQLEARWIHRIGSVQPYGLNEILSFAPFL</sequence>